<dbReference type="EMBL" id="JAQGDS010000010">
    <property type="protein sequence ID" value="KAJ6257973.1"/>
    <property type="molecule type" value="Genomic_DNA"/>
</dbReference>
<evidence type="ECO:0000256" key="1">
    <source>
        <dbReference type="SAM" id="MobiDB-lite"/>
    </source>
</evidence>
<dbReference type="Proteomes" id="UP001221413">
    <property type="component" value="Unassembled WGS sequence"/>
</dbReference>
<evidence type="ECO:0000313" key="2">
    <source>
        <dbReference type="EMBL" id="KAJ6257973.1"/>
    </source>
</evidence>
<organism evidence="2 3">
    <name type="scientific">Drechslerella dactyloides</name>
    <name type="common">Nematode-trapping fungus</name>
    <name type="synonym">Arthrobotrys dactyloides</name>
    <dbReference type="NCBI Taxonomy" id="74499"/>
    <lineage>
        <taxon>Eukaryota</taxon>
        <taxon>Fungi</taxon>
        <taxon>Dikarya</taxon>
        <taxon>Ascomycota</taxon>
        <taxon>Pezizomycotina</taxon>
        <taxon>Orbiliomycetes</taxon>
        <taxon>Orbiliales</taxon>
        <taxon>Orbiliaceae</taxon>
        <taxon>Drechslerella</taxon>
    </lineage>
</organism>
<proteinExistence type="predicted"/>
<evidence type="ECO:0000313" key="3">
    <source>
        <dbReference type="Proteomes" id="UP001221413"/>
    </source>
</evidence>
<reference evidence="2" key="1">
    <citation type="submission" date="2023-01" db="EMBL/GenBank/DDBJ databases">
        <title>The chitinases involved in constricting ring structure development in the nematode-trapping fungus Drechslerella dactyloides.</title>
        <authorList>
            <person name="Wang R."/>
            <person name="Zhang L."/>
            <person name="Tang P."/>
            <person name="Li S."/>
            <person name="Liang L."/>
        </authorList>
    </citation>
    <scope>NUCLEOTIDE SEQUENCE</scope>
    <source>
        <strain evidence="2">YMF1.00031</strain>
    </source>
</reference>
<feature type="compositionally biased region" description="Basic and acidic residues" evidence="1">
    <location>
        <begin position="222"/>
        <end position="238"/>
    </location>
</feature>
<keyword evidence="3" id="KW-1185">Reference proteome</keyword>
<dbReference type="InterPro" id="IPR036629">
    <property type="entry name" value="YjbJ_sf"/>
</dbReference>
<evidence type="ECO:0008006" key="4">
    <source>
        <dbReference type="Google" id="ProtNLM"/>
    </source>
</evidence>
<feature type="region of interest" description="Disordered" evidence="1">
    <location>
        <begin position="108"/>
        <end position="166"/>
    </location>
</feature>
<dbReference type="SUPFAM" id="SSF69047">
    <property type="entry name" value="Hypothetical protein YjbJ"/>
    <property type="match status" value="1"/>
</dbReference>
<feature type="compositionally biased region" description="Polar residues" evidence="1">
    <location>
        <begin position="157"/>
        <end position="166"/>
    </location>
</feature>
<dbReference type="AlphaFoldDB" id="A0AAD6ISS7"/>
<feature type="compositionally biased region" description="Basic and acidic residues" evidence="1">
    <location>
        <begin position="118"/>
        <end position="132"/>
    </location>
</feature>
<feature type="region of interest" description="Disordered" evidence="1">
    <location>
        <begin position="216"/>
        <end position="243"/>
    </location>
</feature>
<name>A0AAD6ISS7_DREDA</name>
<comment type="caution">
    <text evidence="2">The sequence shown here is derived from an EMBL/GenBank/DDBJ whole genome shotgun (WGS) entry which is preliminary data.</text>
</comment>
<dbReference type="PANTHER" id="PTHR40460:SF1">
    <property type="entry name" value="CSBD-LIKE DOMAIN-CONTAINING PROTEIN"/>
    <property type="match status" value="1"/>
</dbReference>
<protein>
    <recommendedName>
        <fullName evidence="4">CsbD-like domain-containing protein</fullName>
    </recommendedName>
</protein>
<accession>A0AAD6ISS7</accession>
<dbReference type="PANTHER" id="PTHR40460">
    <property type="entry name" value="CHROMOSOME 1, WHOLE GENOME SHOTGUN SEQUENCE"/>
    <property type="match status" value="1"/>
</dbReference>
<gene>
    <name evidence="2" type="ORF">Dda_7763</name>
</gene>
<sequence>MLRDDNSMTSCEYRETKPGAVDSRLSALQHYKYMRKALEGSCHHSGSSSAYHLNIAASSQPLSVYYSSLILLHIHAIMSGNNDQQASTLGSMLQSAVGTVQSGLGQLTGSGKDINAGETKKVAAEDQNEKSHATAKLGPVTATGEGGAHVDNKDRQQGTWDQTVGSGKQFVGGIIGNESLKSQGRTQYDEGVRKEASGQASDLVEGLSNRVGGTIGAMVSTDRNEQEEYRRQHDEGKAAVRSVQYDLQKKAEAEQRSQ</sequence>